<evidence type="ECO:0000256" key="14">
    <source>
        <dbReference type="ARBA" id="ARBA00022801"/>
    </source>
</evidence>
<dbReference type="GO" id="GO:0006260">
    <property type="term" value="P:DNA replication"/>
    <property type="evidence" value="ECO:0007669"/>
    <property type="project" value="UniProtKB-KW"/>
</dbReference>
<keyword evidence="14" id="KW-0378">Hydrolase</keyword>
<evidence type="ECO:0000256" key="17">
    <source>
        <dbReference type="ARBA" id="ARBA00023124"/>
    </source>
</evidence>
<comment type="subcellular location">
    <subcellularLocation>
        <location evidence="3">Host nucleus</location>
    </subcellularLocation>
</comment>
<keyword evidence="15" id="KW-0347">Helicase</keyword>
<dbReference type="GO" id="GO:0003723">
    <property type="term" value="F:RNA binding"/>
    <property type="evidence" value="ECO:0007669"/>
    <property type="project" value="InterPro"/>
</dbReference>
<evidence type="ECO:0000256" key="10">
    <source>
        <dbReference type="ARBA" id="ARBA00022722"/>
    </source>
</evidence>
<feature type="compositionally biased region" description="Polar residues" evidence="23">
    <location>
        <begin position="349"/>
        <end position="362"/>
    </location>
</feature>
<keyword evidence="10" id="KW-0540">Nuclease</keyword>
<dbReference type="EMBL" id="KT732823">
    <property type="protein sequence ID" value="AMH87748.1"/>
    <property type="molecule type" value="Genomic_DNA"/>
</dbReference>
<keyword evidence="8" id="KW-0548">Nucleotidyltransferase</keyword>
<evidence type="ECO:0000256" key="13">
    <source>
        <dbReference type="ARBA" id="ARBA00022759"/>
    </source>
</evidence>
<dbReference type="Gene3D" id="3.40.1310.20">
    <property type="match status" value="1"/>
</dbReference>
<keyword evidence="6" id="KW-1048">Host nucleus</keyword>
<evidence type="ECO:0000256" key="22">
    <source>
        <dbReference type="ARBA" id="ARBA00049360"/>
    </source>
</evidence>
<comment type="cofactor">
    <cofactor evidence="1">
        <name>Mn(2+)</name>
        <dbReference type="ChEBI" id="CHEBI:29035"/>
    </cofactor>
</comment>
<evidence type="ECO:0000256" key="8">
    <source>
        <dbReference type="ARBA" id="ARBA00022695"/>
    </source>
</evidence>
<dbReference type="GO" id="GO:0000166">
    <property type="term" value="F:nucleotide binding"/>
    <property type="evidence" value="ECO:0007669"/>
    <property type="project" value="UniProtKB-KW"/>
</dbReference>
<name>A0A140CTU1_9VIRU</name>
<reference evidence="26" key="1">
    <citation type="journal article" date="2016" name="Infect. Genet. Evol.">
        <title>Cycloviruses, gemycircularviruses and other novel replication-associated protein encoding circular viruses in Pacific flying fox (Pteropus tonganus) faeces.</title>
        <authorList>
            <person name="Male M.F."/>
            <person name="Kraberger S."/>
            <person name="Stainton D."/>
            <person name="Kami V."/>
            <person name="Varsani A."/>
        </authorList>
    </citation>
    <scope>NUCLEOTIDE SEQUENCE [LARGE SCALE GENOMIC DNA]</scope>
</reference>
<dbReference type="GO" id="GO:0003677">
    <property type="term" value="F:DNA binding"/>
    <property type="evidence" value="ECO:0007669"/>
    <property type="project" value="UniProtKB-KW"/>
</dbReference>
<evidence type="ECO:0000256" key="7">
    <source>
        <dbReference type="ARBA" id="ARBA00022679"/>
    </source>
</evidence>
<evidence type="ECO:0000256" key="20">
    <source>
        <dbReference type="ARBA" id="ARBA00030754"/>
    </source>
</evidence>
<dbReference type="PROSITE" id="PS52020">
    <property type="entry name" value="CRESS_DNA_REP"/>
    <property type="match status" value="1"/>
</dbReference>
<evidence type="ECO:0000256" key="23">
    <source>
        <dbReference type="SAM" id="MobiDB-lite"/>
    </source>
</evidence>
<evidence type="ECO:0000256" key="16">
    <source>
        <dbReference type="ARBA" id="ARBA00022840"/>
    </source>
</evidence>
<dbReference type="InterPro" id="IPR000605">
    <property type="entry name" value="Helicase_SF3_ssDNA/RNA_vir"/>
</dbReference>
<evidence type="ECO:0000256" key="15">
    <source>
        <dbReference type="ARBA" id="ARBA00022806"/>
    </source>
</evidence>
<dbReference type="GO" id="GO:0016787">
    <property type="term" value="F:hydrolase activity"/>
    <property type="evidence" value="ECO:0007669"/>
    <property type="project" value="UniProtKB-KW"/>
</dbReference>
<evidence type="ECO:0000256" key="18">
    <source>
        <dbReference type="ARBA" id="ARBA00023125"/>
    </source>
</evidence>
<sequence length="362" mass="41281">MSRDKVDLAPSRGFSKYWCFTAFASDFEKFTEIISDERVFSNSDLSYIIGGEELCPLSGRKHIQGFAAFASRKRLTACKKLFPSAHFERMRGSAREAIEYCKKDGKFVERGIYPCVRSSTVDNGSAKGVDRIKDFIELARAGNVDLCEQRHPNQFLRYFSQLKNLRKFDIERLSEALWRLDLRGPSFGIGKDASRSPSLRVFFFKKSQLKWWDGYNNENIILISDFDESCKWMVHYLKIWADVYPFNAEVKGSTIKIRPKYIIVTSNFRMDMLFLGTALDALKRRFMTFEFSGSGLVEKQLRNESHFNAFVLDALKPYVDEDVDASPSPSSSVLPNGGEISPFTDEETSTCLPSTSCAVDNP</sequence>
<evidence type="ECO:0000313" key="26">
    <source>
        <dbReference type="Proteomes" id="UP000276683"/>
    </source>
</evidence>
<dbReference type="GO" id="GO:0042025">
    <property type="term" value="C:host cell nucleus"/>
    <property type="evidence" value="ECO:0007669"/>
    <property type="project" value="UniProtKB-SubCell"/>
</dbReference>
<evidence type="ECO:0000313" key="25">
    <source>
        <dbReference type="EMBL" id="AMH87748.1"/>
    </source>
</evidence>
<evidence type="ECO:0000256" key="4">
    <source>
        <dbReference type="ARBA" id="ARBA00008545"/>
    </source>
</evidence>
<evidence type="ECO:0000256" key="5">
    <source>
        <dbReference type="ARBA" id="ARBA00014531"/>
    </source>
</evidence>
<dbReference type="Pfam" id="PF00910">
    <property type="entry name" value="RNA_helicase"/>
    <property type="match status" value="1"/>
</dbReference>
<evidence type="ECO:0000256" key="2">
    <source>
        <dbReference type="ARBA" id="ARBA00001946"/>
    </source>
</evidence>
<evidence type="ECO:0000256" key="3">
    <source>
        <dbReference type="ARBA" id="ARBA00004147"/>
    </source>
</evidence>
<evidence type="ECO:0000256" key="12">
    <source>
        <dbReference type="ARBA" id="ARBA00022741"/>
    </source>
</evidence>
<keyword evidence="16" id="KW-0067">ATP-binding</keyword>
<keyword evidence="13" id="KW-0255">Endonuclease</keyword>
<comment type="similarity">
    <text evidence="4">Belongs to the nanoviruses/circoviruses replication-associated protein family.</text>
</comment>
<feature type="domain" description="CRESS-DNA virus Rep endonuclease" evidence="24">
    <location>
        <begin position="12"/>
        <end position="113"/>
    </location>
</feature>
<feature type="region of interest" description="Disordered" evidence="23">
    <location>
        <begin position="323"/>
        <end position="362"/>
    </location>
</feature>
<evidence type="ECO:0000256" key="6">
    <source>
        <dbReference type="ARBA" id="ARBA00022562"/>
    </source>
</evidence>
<dbReference type="Gene3D" id="3.40.50.300">
    <property type="entry name" value="P-loop containing nucleotide triphosphate hydrolases"/>
    <property type="match status" value="1"/>
</dbReference>
<keyword evidence="12" id="KW-0547">Nucleotide-binding</keyword>
<evidence type="ECO:0000256" key="21">
    <source>
        <dbReference type="ARBA" id="ARBA00032243"/>
    </source>
</evidence>
<evidence type="ECO:0000256" key="1">
    <source>
        <dbReference type="ARBA" id="ARBA00001936"/>
    </source>
</evidence>
<keyword evidence="17" id="KW-0190">Covalent protein-DNA linkage</keyword>
<comment type="catalytic activity">
    <reaction evidence="22">
        <text>ATP + H2O = ADP + phosphate + H(+)</text>
        <dbReference type="Rhea" id="RHEA:13065"/>
        <dbReference type="ChEBI" id="CHEBI:15377"/>
        <dbReference type="ChEBI" id="CHEBI:15378"/>
        <dbReference type="ChEBI" id="CHEBI:30616"/>
        <dbReference type="ChEBI" id="CHEBI:43474"/>
        <dbReference type="ChEBI" id="CHEBI:456216"/>
    </reaction>
</comment>
<accession>A0A140CTU1</accession>
<dbReference type="GO" id="GO:0004519">
    <property type="term" value="F:endonuclease activity"/>
    <property type="evidence" value="ECO:0007669"/>
    <property type="project" value="UniProtKB-KW"/>
</dbReference>
<dbReference type="GO" id="GO:0016779">
    <property type="term" value="F:nucleotidyltransferase activity"/>
    <property type="evidence" value="ECO:0007669"/>
    <property type="project" value="UniProtKB-KW"/>
</dbReference>
<evidence type="ECO:0000259" key="24">
    <source>
        <dbReference type="PROSITE" id="PS52020"/>
    </source>
</evidence>
<dbReference type="InterPro" id="IPR027417">
    <property type="entry name" value="P-loop_NTPase"/>
</dbReference>
<dbReference type="GO" id="GO:0003724">
    <property type="term" value="F:RNA helicase activity"/>
    <property type="evidence" value="ECO:0007669"/>
    <property type="project" value="InterPro"/>
</dbReference>
<proteinExistence type="inferred from homology"/>
<keyword evidence="11" id="KW-0479">Metal-binding</keyword>
<comment type="cofactor">
    <cofactor evidence="2">
        <name>Mg(2+)</name>
        <dbReference type="ChEBI" id="CHEBI:18420"/>
    </cofactor>
</comment>
<keyword evidence="26" id="KW-1185">Reference proteome</keyword>
<dbReference type="InterPro" id="IPR049912">
    <property type="entry name" value="CRESS_DNA_REP"/>
</dbReference>
<dbReference type="Proteomes" id="UP000276683">
    <property type="component" value="Segment"/>
</dbReference>
<evidence type="ECO:0000256" key="19">
    <source>
        <dbReference type="ARBA" id="ARBA00023268"/>
    </source>
</evidence>
<keyword evidence="18" id="KW-0238">DNA-binding</keyword>
<dbReference type="Pfam" id="PF02407">
    <property type="entry name" value="Viral_Rep"/>
    <property type="match status" value="1"/>
</dbReference>
<evidence type="ECO:0000256" key="9">
    <source>
        <dbReference type="ARBA" id="ARBA00022705"/>
    </source>
</evidence>
<keyword evidence="9" id="KW-0235">DNA replication</keyword>
<evidence type="ECO:0000256" key="11">
    <source>
        <dbReference type="ARBA" id="ARBA00022723"/>
    </source>
</evidence>
<keyword evidence="19" id="KW-0511">Multifunctional enzyme</keyword>
<organism evidence="25 26">
    <name type="scientific">Pacific flying fox faeces associated circular DNA virus-6</name>
    <dbReference type="NCBI Taxonomy" id="1796015"/>
    <lineage>
        <taxon>Viruses</taxon>
        <taxon>Monodnaviria</taxon>
        <taxon>Shotokuvirae</taxon>
        <taxon>Cressdnaviricota</taxon>
        <taxon>Arfiviricetes</taxon>
        <taxon>Rohanvirales</taxon>
        <taxon>Adamaviridae</taxon>
        <taxon>Nimlovirus</taxon>
        <taxon>Nimlovirus annon</taxon>
    </lineage>
</organism>
<keyword evidence="7" id="KW-0808">Transferase</keyword>
<dbReference type="GO" id="GO:0046872">
    <property type="term" value="F:metal ion binding"/>
    <property type="evidence" value="ECO:0007669"/>
    <property type="project" value="UniProtKB-KW"/>
</dbReference>
<dbReference type="SUPFAM" id="SSF52540">
    <property type="entry name" value="P-loop containing nucleoside triphosphate hydrolases"/>
    <property type="match status" value="1"/>
</dbReference>
<protein>
    <recommendedName>
        <fullName evidence="5">Replication-associated protein</fullName>
    </recommendedName>
    <alternativeName>
        <fullName evidence="20">ATP-dependent helicase Rep</fullName>
    </alternativeName>
    <alternativeName>
        <fullName evidence="21">RepP</fullName>
    </alternativeName>
</protein>